<keyword evidence="3" id="KW-1185">Reference proteome</keyword>
<proteinExistence type="predicted"/>
<keyword evidence="1" id="KW-1133">Transmembrane helix</keyword>
<dbReference type="Proteomes" id="UP000028542">
    <property type="component" value="Unassembled WGS sequence"/>
</dbReference>
<dbReference type="STRING" id="318464.IO99_05395"/>
<dbReference type="RefSeq" id="WP_035131048.1">
    <property type="nucleotide sequence ID" value="NZ_JPMD01000011.1"/>
</dbReference>
<feature type="transmembrane region" description="Helical" evidence="1">
    <location>
        <begin position="59"/>
        <end position="81"/>
    </location>
</feature>
<sequence>MIYTNLKNWTKEFLRNIKCNYLIIMGYMMILAMIILFHIRSGVFTHNIQSVADAFIYVSAYWFFGIEIMILANFMLFNIIKDDLRINSIIKQKSRTLLWIKQVYKISLLSIFSSIWISLCTYFFGGLMTTHFINWNNVNSIYFKINKTVCSSISLNYVITMFLLCSFIRIVLILTISLLIYWITNKKIISWLFVVTLGFLEISVPIVCKVINIDYTAINSIYKLIIGFSYGIVLILIAIILGVILGKRKEFYYE</sequence>
<evidence type="ECO:0000313" key="3">
    <source>
        <dbReference type="Proteomes" id="UP000028542"/>
    </source>
</evidence>
<dbReference type="eggNOG" id="ENOG502ZSV8">
    <property type="taxonomic scope" value="Bacteria"/>
</dbReference>
<accession>A0A084JEX8</accession>
<reference evidence="2 3" key="1">
    <citation type="submission" date="2014-07" db="EMBL/GenBank/DDBJ databases">
        <title>Draft genome of Clostridium sulfidigenes 113A isolated from sediments associated with methane hydrate from Krishna Godavari basin.</title>
        <authorList>
            <person name="Honkalas V.S."/>
            <person name="Dabir A.P."/>
            <person name="Arora P."/>
            <person name="Dhakephalkar P.K."/>
        </authorList>
    </citation>
    <scope>NUCLEOTIDE SEQUENCE [LARGE SCALE GENOMIC DNA]</scope>
    <source>
        <strain evidence="2 3">113A</strain>
    </source>
</reference>
<feature type="transmembrane region" description="Helical" evidence="1">
    <location>
        <begin position="224"/>
        <end position="245"/>
    </location>
</feature>
<feature type="transmembrane region" description="Helical" evidence="1">
    <location>
        <begin position="188"/>
        <end position="212"/>
    </location>
</feature>
<feature type="transmembrane region" description="Helical" evidence="1">
    <location>
        <begin position="102"/>
        <end position="125"/>
    </location>
</feature>
<keyword evidence="1" id="KW-0472">Membrane</keyword>
<comment type="caution">
    <text evidence="2">The sequence shown here is derived from an EMBL/GenBank/DDBJ whole genome shotgun (WGS) entry which is preliminary data.</text>
</comment>
<feature type="transmembrane region" description="Helical" evidence="1">
    <location>
        <begin position="21"/>
        <end position="39"/>
    </location>
</feature>
<feature type="transmembrane region" description="Helical" evidence="1">
    <location>
        <begin position="157"/>
        <end position="181"/>
    </location>
</feature>
<organism evidence="2 3">
    <name type="scientific">Clostridium sulfidigenes</name>
    <dbReference type="NCBI Taxonomy" id="318464"/>
    <lineage>
        <taxon>Bacteria</taxon>
        <taxon>Bacillati</taxon>
        <taxon>Bacillota</taxon>
        <taxon>Clostridia</taxon>
        <taxon>Eubacteriales</taxon>
        <taxon>Clostridiaceae</taxon>
        <taxon>Clostridium</taxon>
    </lineage>
</organism>
<evidence type="ECO:0000313" key="2">
    <source>
        <dbReference type="EMBL" id="KEZ87512.1"/>
    </source>
</evidence>
<name>A0A084JEX8_9CLOT</name>
<gene>
    <name evidence="2" type="ORF">IO99_05395</name>
</gene>
<evidence type="ECO:0000256" key="1">
    <source>
        <dbReference type="SAM" id="Phobius"/>
    </source>
</evidence>
<protein>
    <recommendedName>
        <fullName evidence="4">ABC transporter permease</fullName>
    </recommendedName>
</protein>
<keyword evidence="1" id="KW-0812">Transmembrane</keyword>
<evidence type="ECO:0008006" key="4">
    <source>
        <dbReference type="Google" id="ProtNLM"/>
    </source>
</evidence>
<dbReference type="EMBL" id="JPMD01000011">
    <property type="protein sequence ID" value="KEZ87512.1"/>
    <property type="molecule type" value="Genomic_DNA"/>
</dbReference>
<dbReference type="AlphaFoldDB" id="A0A084JEX8"/>